<dbReference type="RefSeq" id="WP_073067955.1">
    <property type="nucleotide sequence ID" value="NZ_FQUS01000028.1"/>
</dbReference>
<gene>
    <name evidence="1" type="ORF">SAMN05443144_12832</name>
</gene>
<dbReference type="Proteomes" id="UP000184041">
    <property type="component" value="Unassembled WGS sequence"/>
</dbReference>
<keyword evidence="2" id="KW-1185">Reference proteome</keyword>
<dbReference type="AlphaFoldDB" id="A0A1M5JS82"/>
<dbReference type="EMBL" id="FQUS01000028">
    <property type="protein sequence ID" value="SHG43462.1"/>
    <property type="molecule type" value="Genomic_DNA"/>
</dbReference>
<evidence type="ECO:0008006" key="3">
    <source>
        <dbReference type="Google" id="ProtNLM"/>
    </source>
</evidence>
<dbReference type="STRING" id="1194090.SAMN05443144_12832"/>
<organism evidence="1 2">
    <name type="scientific">Fodinibius roseus</name>
    <dbReference type="NCBI Taxonomy" id="1194090"/>
    <lineage>
        <taxon>Bacteria</taxon>
        <taxon>Pseudomonadati</taxon>
        <taxon>Balneolota</taxon>
        <taxon>Balneolia</taxon>
        <taxon>Balneolales</taxon>
        <taxon>Balneolaceae</taxon>
        <taxon>Fodinibius</taxon>
    </lineage>
</organism>
<proteinExistence type="predicted"/>
<evidence type="ECO:0000313" key="2">
    <source>
        <dbReference type="Proteomes" id="UP000184041"/>
    </source>
</evidence>
<reference evidence="1 2" key="1">
    <citation type="submission" date="2016-11" db="EMBL/GenBank/DDBJ databases">
        <authorList>
            <person name="Jaros S."/>
            <person name="Januszkiewicz K."/>
            <person name="Wedrychowicz H."/>
        </authorList>
    </citation>
    <scope>NUCLEOTIDE SEQUENCE [LARGE SCALE GENOMIC DNA]</scope>
    <source>
        <strain evidence="1 2">DSM 21986</strain>
    </source>
</reference>
<sequence>MAKKQVFGTQTQNKNEADRRMVKVIVAKKTANNKFGYKEAIVEQDDVQDFIKANKE</sequence>
<dbReference type="OrthoDB" id="1525206at2"/>
<accession>A0A1M5JS82</accession>
<protein>
    <recommendedName>
        <fullName evidence="3">DUF4295 domain-containing protein</fullName>
    </recommendedName>
</protein>
<name>A0A1M5JS82_9BACT</name>
<evidence type="ECO:0000313" key="1">
    <source>
        <dbReference type="EMBL" id="SHG43462.1"/>
    </source>
</evidence>